<dbReference type="AlphaFoldDB" id="H0QJU9"/>
<reference evidence="2 3" key="1">
    <citation type="submission" date="2011-12" db="EMBL/GenBank/DDBJ databases">
        <title>Whole genome shotgun sequence of Arthrobacter globiformis NBRC 12137.</title>
        <authorList>
            <person name="Miyazawa S."/>
            <person name="Hosoyama A."/>
            <person name="Tsuchikane K."/>
            <person name="Katsumata H."/>
            <person name="Yamazaki S."/>
            <person name="Fujita N."/>
        </authorList>
    </citation>
    <scope>NUCLEOTIDE SEQUENCE [LARGE SCALE GENOMIC DNA]</scope>
    <source>
        <strain evidence="2 3">NBRC 12137</strain>
    </source>
</reference>
<dbReference type="Gene3D" id="1.10.10.2120">
    <property type="match status" value="1"/>
</dbReference>
<dbReference type="EMBL" id="BAEG01000035">
    <property type="protein sequence ID" value="GAB13100.1"/>
    <property type="molecule type" value="Genomic_DNA"/>
</dbReference>
<organism evidence="2 3">
    <name type="scientific">Arthrobacter globiformis (strain ATCC 8010 / DSM 20124 / JCM 1332 / NBRC 12137 / NCIMB 8907 / NRRL B-2979 / 168)</name>
    <dbReference type="NCBI Taxonomy" id="1077972"/>
    <lineage>
        <taxon>Bacteria</taxon>
        <taxon>Bacillati</taxon>
        <taxon>Actinomycetota</taxon>
        <taxon>Actinomycetes</taxon>
        <taxon>Micrococcales</taxon>
        <taxon>Micrococcaceae</taxon>
        <taxon>Arthrobacter</taxon>
    </lineage>
</organism>
<dbReference type="GO" id="GO:0016746">
    <property type="term" value="F:acyltransferase activity"/>
    <property type="evidence" value="ECO:0007669"/>
    <property type="project" value="UniProtKB-KW"/>
</dbReference>
<evidence type="ECO:0000259" key="1">
    <source>
        <dbReference type="Pfam" id="PF03417"/>
    </source>
</evidence>
<comment type="caution">
    <text evidence="2">The sequence shown here is derived from an EMBL/GenBank/DDBJ whole genome shotgun (WGS) entry which is preliminary data.</text>
</comment>
<dbReference type="STRING" id="1077972.ARGLB_035_00650"/>
<accession>H0QJU9</accession>
<evidence type="ECO:0000313" key="3">
    <source>
        <dbReference type="Proteomes" id="UP000003828"/>
    </source>
</evidence>
<dbReference type="NCBIfam" id="NF040521">
    <property type="entry name" value="C45_proenzyme"/>
    <property type="match status" value="1"/>
</dbReference>
<feature type="domain" description="Peptidase C45 hydrolase" evidence="1">
    <location>
        <begin position="120"/>
        <end position="284"/>
    </location>
</feature>
<sequence>MKLFTATSITRDPAARGRELGLEFGEQFARTAALYLRHFEDLSIPSGTVRRIAENSHASLAAWAPGLAAETGAIAEAAHIEVWKVGAVSARTEILAAAPPRTEGECSTAVFTGKGCTAETMQTWDWHDFLVPGALLLDFVSDAGRRVKMFTEFGTAAKIGVNDAGIGLHFNILAHTTDSDRGGVPVHAIARRILDEATSLEEAGKIAAGSAGSASTSLTVLEMHDGVSRAASFELSPAGMGTVLPDEDGWLLHTNHFLDPELGRGDTMPADSTTAERYQHLNAVRDTMTGLTPVDRVRAACGSDGGKAAICMTADTTKPLIDQWQTLLTVGIDAENFALDFYTGPPDEAARYGLDRF</sequence>
<keyword evidence="2" id="KW-0808">Transferase</keyword>
<dbReference type="Proteomes" id="UP000003828">
    <property type="component" value="Unassembled WGS sequence"/>
</dbReference>
<dbReference type="InterPro" id="IPR047794">
    <property type="entry name" value="C45_proenzyme-like"/>
</dbReference>
<dbReference type="RefSeq" id="WP_003799975.1">
    <property type="nucleotide sequence ID" value="NZ_BAEG01000035.1"/>
</dbReference>
<dbReference type="InterPro" id="IPR047801">
    <property type="entry name" value="Peptidase_C45"/>
</dbReference>
<keyword evidence="2" id="KW-0012">Acyltransferase</keyword>
<dbReference type="Gene3D" id="3.60.60.10">
    <property type="entry name" value="Penicillin V Acylase, Chain A"/>
    <property type="match status" value="1"/>
</dbReference>
<name>H0QJU9_ARTG1</name>
<gene>
    <name evidence="2" type="ORF">ARGLB_035_00650</name>
</gene>
<evidence type="ECO:0000313" key="2">
    <source>
        <dbReference type="EMBL" id="GAB13100.1"/>
    </source>
</evidence>
<dbReference type="PANTHER" id="PTHR34180:SF1">
    <property type="entry name" value="BETA-ALANYL-DOPAMINE_CARCININE HYDROLASE"/>
    <property type="match status" value="1"/>
</dbReference>
<dbReference type="eggNOG" id="COG4927">
    <property type="taxonomic scope" value="Bacteria"/>
</dbReference>
<dbReference type="OrthoDB" id="8109453at2"/>
<protein>
    <submittedName>
        <fullName evidence="2">Putative acyltransferase</fullName>
    </submittedName>
</protein>
<dbReference type="InterPro" id="IPR005079">
    <property type="entry name" value="Peptidase_C45_hydrolase"/>
</dbReference>
<dbReference type="Pfam" id="PF03417">
    <property type="entry name" value="AAT"/>
    <property type="match status" value="1"/>
</dbReference>
<dbReference type="PANTHER" id="PTHR34180">
    <property type="entry name" value="PEPTIDASE C45"/>
    <property type="match status" value="1"/>
</dbReference>
<proteinExistence type="predicted"/>
<keyword evidence="3" id="KW-1185">Reference proteome</keyword>